<dbReference type="OrthoDB" id="310030at2759"/>
<comment type="similarity">
    <text evidence="4 10">Belongs to the OST1 family.</text>
</comment>
<accession>A3LNY4</accession>
<dbReference type="GO" id="GO:0018279">
    <property type="term" value="P:protein N-linked glycosylation via asparagine"/>
    <property type="evidence" value="ECO:0007669"/>
    <property type="project" value="EnsemblFungi"/>
</dbReference>
<comment type="pathway">
    <text evidence="3 10">Protein modification; protein glycosylation.</text>
</comment>
<dbReference type="GeneID" id="4836734"/>
<dbReference type="InParanoid" id="A3LNY4"/>
<evidence type="ECO:0000256" key="7">
    <source>
        <dbReference type="ARBA" id="ARBA00022824"/>
    </source>
</evidence>
<evidence type="ECO:0000256" key="8">
    <source>
        <dbReference type="ARBA" id="ARBA00022989"/>
    </source>
</evidence>
<evidence type="ECO:0000256" key="2">
    <source>
        <dbReference type="ARBA" id="ARBA00004115"/>
    </source>
</evidence>
<dbReference type="AlphaFoldDB" id="A3LNY4"/>
<evidence type="ECO:0000256" key="6">
    <source>
        <dbReference type="ARBA" id="ARBA00022729"/>
    </source>
</evidence>
<keyword evidence="7 10" id="KW-0256">Endoplasmic reticulum</keyword>
<reference evidence="11 12" key="1">
    <citation type="journal article" date="2007" name="Nat. Biotechnol.">
        <title>Genome sequence of the lignocellulose-bioconverting and xylose-fermenting yeast Pichia stipitis.</title>
        <authorList>
            <person name="Jeffries T.W."/>
            <person name="Grigoriev I.V."/>
            <person name="Grimwood J."/>
            <person name="Laplaza J.M."/>
            <person name="Aerts A."/>
            <person name="Salamov A."/>
            <person name="Schmutz J."/>
            <person name="Lindquist E."/>
            <person name="Dehal P."/>
            <person name="Shapiro H."/>
            <person name="Jin Y.S."/>
            <person name="Passoth V."/>
            <person name="Richardson P.M."/>
        </authorList>
    </citation>
    <scope>NUCLEOTIDE SEQUENCE [LARGE SCALE GENOMIC DNA]</scope>
    <source>
        <strain evidence="12">ATCC 58785 / CBS 6054 / NBRC 10063 / NRRL Y-11545</strain>
    </source>
</reference>
<keyword evidence="5 10" id="KW-0812">Transmembrane</keyword>
<dbReference type="UniPathway" id="UPA00378"/>
<keyword evidence="6 10" id="KW-0732">Signal</keyword>
<evidence type="ECO:0000256" key="10">
    <source>
        <dbReference type="RuleBase" id="RU361143"/>
    </source>
</evidence>
<comment type="function">
    <text evidence="1 10">Subunit of the oligosaccharyl transferase (OST) complex that catalyzes the initial transfer of a defined glycan (Glc(3)Man(9)GlcNAc(2) in eukaryotes) from the lipid carrier dolichol-pyrophosphate to an asparagine residue within an Asn-X-Ser/Thr consensus motif in nascent polypeptide chains, the first step in protein N-glycosylation. N-glycosylation occurs cotranslationally and the complex associates with the Sec61 complex at the channel-forming translocon complex that mediates protein translocation across the endoplasmic reticulum (ER). All subunits are required for a maximal enzyme activity.</text>
</comment>
<dbReference type="Pfam" id="PF04597">
    <property type="entry name" value="Ribophorin_I"/>
    <property type="match status" value="1"/>
</dbReference>
<keyword evidence="11" id="KW-0808">Transferase</keyword>
<evidence type="ECO:0000256" key="5">
    <source>
        <dbReference type="ARBA" id="ARBA00022692"/>
    </source>
</evidence>
<dbReference type="GO" id="GO:0005198">
    <property type="term" value="F:structural molecule activity"/>
    <property type="evidence" value="ECO:0007669"/>
    <property type="project" value="EnsemblFungi"/>
</dbReference>
<keyword evidence="12" id="KW-1185">Reference proteome</keyword>
<feature type="signal peptide" evidence="10">
    <location>
        <begin position="1"/>
        <end position="20"/>
    </location>
</feature>
<protein>
    <recommendedName>
        <fullName evidence="10">Dolichyl-diphosphooligosaccharide--protein glycosyltransferase subunit 1</fullName>
    </recommendedName>
</protein>
<sequence length="481" mass="54915">MFWWKKLFVVAAIVVSTCSAQLIDSISEDVWENSHYSRTIDLSKSYVKETNLIEAKNINTQAQSVYYFTVNDGFDIIPELSVVSVTLLNPSHVEVEYEEVVAGKLFKITLPVPISPNSSFEIKVNYVYIGTLSPMPASLKMADTQSLLLKLNKFAYSPYRTTDYSLTFTGVAKGQEMELLKTGNFSASDNVPDVRPRVEDKTLKYGPVFDYLEPFTLQPMGLLYEHNRPLGFVQNLNRSVWIPASNVKQLPFEEYYELTNTGAELSTGFSRVDWLVGRFAGTRNHWALSHIEIPTIGDSFDDYYYTDKVGMVDSHDRVKDHLLLQPRFPLFGGWNYNFTLGWNGKLANHVHKVSGTDDQYIAKVPLLNAVRDVTYNNTYLVFYLPENAEFVNVSSPIDFESLTVDNELSYLDVSNGHVRVTLHYKNLFDDVHRLDVLFMYKYTQSSYLLKVLKISGFVFVGLISYYLLGLVDLSIEDKKKD</sequence>
<evidence type="ECO:0000256" key="1">
    <source>
        <dbReference type="ARBA" id="ARBA00002791"/>
    </source>
</evidence>
<feature type="chain" id="PRO_5005121394" description="Dolichyl-diphosphooligosaccharide--protein glycosyltransferase subunit 1" evidence="10">
    <location>
        <begin position="21"/>
        <end position="481"/>
    </location>
</feature>
<comment type="subcellular location">
    <subcellularLocation>
        <location evidence="2 10">Endoplasmic reticulum membrane</location>
        <topology evidence="2 10">Single-pass type I membrane protein</topology>
    </subcellularLocation>
</comment>
<dbReference type="eggNOG" id="KOG2291">
    <property type="taxonomic scope" value="Eukaryota"/>
</dbReference>
<dbReference type="STRING" id="322104.A3LNY4"/>
<dbReference type="OMA" id="RYEYARE"/>
<evidence type="ECO:0000313" key="11">
    <source>
        <dbReference type="EMBL" id="ABN64951.2"/>
    </source>
</evidence>
<keyword evidence="11" id="KW-0328">Glycosyltransferase</keyword>
<dbReference type="InterPro" id="IPR007676">
    <property type="entry name" value="Ribophorin_I"/>
</dbReference>
<keyword evidence="8 10" id="KW-1133">Transmembrane helix</keyword>
<feature type="transmembrane region" description="Helical" evidence="10">
    <location>
        <begin position="454"/>
        <end position="475"/>
    </location>
</feature>
<evidence type="ECO:0000313" key="12">
    <source>
        <dbReference type="Proteomes" id="UP000002258"/>
    </source>
</evidence>
<dbReference type="HOGENOM" id="CLU_031381_1_0_1"/>
<dbReference type="PANTHER" id="PTHR21049:SF0">
    <property type="entry name" value="DOLICHYL-DIPHOSPHOOLIGOSACCHARIDE--PROTEIN GLYCOSYLTRANSFERASE SUBUNIT 1"/>
    <property type="match status" value="1"/>
</dbReference>
<dbReference type="GO" id="GO:0008250">
    <property type="term" value="C:oligosaccharyltransferase complex"/>
    <property type="evidence" value="ECO:0007669"/>
    <property type="project" value="UniProtKB-UniRule"/>
</dbReference>
<evidence type="ECO:0000256" key="3">
    <source>
        <dbReference type="ARBA" id="ARBA00004922"/>
    </source>
</evidence>
<dbReference type="GO" id="GO:0016757">
    <property type="term" value="F:glycosyltransferase activity"/>
    <property type="evidence" value="ECO:0007669"/>
    <property type="project" value="UniProtKB-KW"/>
</dbReference>
<dbReference type="RefSeq" id="XP_001382980.2">
    <property type="nucleotide sequence ID" value="XM_001382943.1"/>
</dbReference>
<dbReference type="KEGG" id="pic:PICST_42114"/>
<dbReference type="EMBL" id="CP000496">
    <property type="protein sequence ID" value="ABN64951.2"/>
    <property type="molecule type" value="Genomic_DNA"/>
</dbReference>
<evidence type="ECO:0000256" key="4">
    <source>
        <dbReference type="ARBA" id="ARBA00008905"/>
    </source>
</evidence>
<keyword evidence="9 10" id="KW-0472">Membrane</keyword>
<organism evidence="11 12">
    <name type="scientific">Scheffersomyces stipitis (strain ATCC 58785 / CBS 6054 / NBRC 10063 / NRRL Y-11545)</name>
    <name type="common">Yeast</name>
    <name type="synonym">Pichia stipitis</name>
    <dbReference type="NCBI Taxonomy" id="322104"/>
    <lineage>
        <taxon>Eukaryota</taxon>
        <taxon>Fungi</taxon>
        <taxon>Dikarya</taxon>
        <taxon>Ascomycota</taxon>
        <taxon>Saccharomycotina</taxon>
        <taxon>Pichiomycetes</taxon>
        <taxon>Debaryomycetaceae</taxon>
        <taxon>Scheffersomyces</taxon>
    </lineage>
</organism>
<gene>
    <name evidence="11" type="primary">OST1</name>
    <name evidence="11" type="ORF">PICST_42114</name>
</gene>
<dbReference type="Proteomes" id="UP000002258">
    <property type="component" value="Chromosome 2"/>
</dbReference>
<dbReference type="GO" id="GO:0006488">
    <property type="term" value="P:dolichol-linked oligosaccharide biosynthetic process"/>
    <property type="evidence" value="ECO:0007669"/>
    <property type="project" value="EnsemblFungi"/>
</dbReference>
<dbReference type="FunCoup" id="A3LNY4">
    <property type="interactions" value="1135"/>
</dbReference>
<evidence type="ECO:0000256" key="9">
    <source>
        <dbReference type="ARBA" id="ARBA00023136"/>
    </source>
</evidence>
<proteinExistence type="inferred from homology"/>
<comment type="subunit">
    <text evidence="10">Component of the oligosaccharyltransferase (OST) complex.</text>
</comment>
<dbReference type="PANTHER" id="PTHR21049">
    <property type="entry name" value="RIBOPHORIN I"/>
    <property type="match status" value="1"/>
</dbReference>
<name>A3LNY4_PICST</name>